<dbReference type="STRING" id="1121442.SAMN02745702_02354"/>
<dbReference type="NCBIfam" id="TIGR02532">
    <property type="entry name" value="IV_pilin_GFxxxE"/>
    <property type="match status" value="1"/>
</dbReference>
<dbReference type="SUPFAM" id="SSF54523">
    <property type="entry name" value="Pili subunits"/>
    <property type="match status" value="1"/>
</dbReference>
<dbReference type="PROSITE" id="PS00409">
    <property type="entry name" value="PROKAR_NTER_METHYL"/>
    <property type="match status" value="1"/>
</dbReference>
<protein>
    <submittedName>
        <fullName evidence="1">Prepilin-type N-terminal cleavage/methylation domain-containing protein</fullName>
    </submittedName>
</protein>
<dbReference type="EMBL" id="FUYA01000008">
    <property type="protein sequence ID" value="SKA77491.1"/>
    <property type="molecule type" value="Genomic_DNA"/>
</dbReference>
<dbReference type="InterPro" id="IPR045584">
    <property type="entry name" value="Pilin-like"/>
</dbReference>
<gene>
    <name evidence="1" type="ORF">SAMN02745702_02354</name>
</gene>
<dbReference type="InterPro" id="IPR012902">
    <property type="entry name" value="N_methyl_site"/>
</dbReference>
<evidence type="ECO:0000313" key="1">
    <source>
        <dbReference type="EMBL" id="SKA77491.1"/>
    </source>
</evidence>
<proteinExistence type="predicted"/>
<dbReference type="RefSeq" id="WP_144012613.1">
    <property type="nucleotide sequence ID" value="NZ_FUYA01000008.1"/>
</dbReference>
<evidence type="ECO:0000313" key="2">
    <source>
        <dbReference type="Proteomes" id="UP000189733"/>
    </source>
</evidence>
<accession>A0A1T4WLI3</accession>
<name>A0A1T4WLI3_9BACT</name>
<dbReference type="Pfam" id="PF07963">
    <property type="entry name" value="N_methyl"/>
    <property type="match status" value="1"/>
</dbReference>
<keyword evidence="2" id="KW-1185">Reference proteome</keyword>
<dbReference type="OrthoDB" id="5419498at2"/>
<sequence length="244" mass="27348">MSRFRAASSGMTLIELVVAVSIASLLLTGLFGAYVSLEKSRRENRERQYAEMQAWGIQLQIARDLQSLAVHNSSGDFRATKALRFLGKNANGIASEHYSTADRTLVLSFASRNSELWPATDSLCSRCSQIEGVQKIRYELTGPDLNQNCRLIRTECPYAFLPDAGHGTETLYSKKIRSFSLSFFDASGIEWESWDSLCAKEKCTALLPQCLRLSFSLGLSNEKVLEFSYLVELPNYDVAEMVRE</sequence>
<organism evidence="1 2">
    <name type="scientific">Desulfobaculum bizertense DSM 18034</name>
    <dbReference type="NCBI Taxonomy" id="1121442"/>
    <lineage>
        <taxon>Bacteria</taxon>
        <taxon>Pseudomonadati</taxon>
        <taxon>Thermodesulfobacteriota</taxon>
        <taxon>Desulfovibrionia</taxon>
        <taxon>Desulfovibrionales</taxon>
        <taxon>Desulfovibrionaceae</taxon>
        <taxon>Desulfobaculum</taxon>
    </lineage>
</organism>
<dbReference type="AlphaFoldDB" id="A0A1T4WLI3"/>
<reference evidence="1 2" key="1">
    <citation type="submission" date="2017-02" db="EMBL/GenBank/DDBJ databases">
        <authorList>
            <person name="Peterson S.W."/>
        </authorList>
    </citation>
    <scope>NUCLEOTIDE SEQUENCE [LARGE SCALE GENOMIC DNA]</scope>
    <source>
        <strain evidence="1 2">DSM 18034</strain>
    </source>
</reference>
<dbReference type="Proteomes" id="UP000189733">
    <property type="component" value="Unassembled WGS sequence"/>
</dbReference>